<dbReference type="EMBL" id="JACSCY010000002">
    <property type="protein sequence ID" value="MBC6610090.1"/>
    <property type="molecule type" value="Genomic_DNA"/>
</dbReference>
<gene>
    <name evidence="2" type="ORF">H8B15_04100</name>
</gene>
<evidence type="ECO:0000313" key="3">
    <source>
        <dbReference type="Proteomes" id="UP000622017"/>
    </source>
</evidence>
<feature type="transmembrane region" description="Helical" evidence="1">
    <location>
        <begin position="20"/>
        <end position="40"/>
    </location>
</feature>
<keyword evidence="1" id="KW-0812">Transmembrane</keyword>
<keyword evidence="3" id="KW-1185">Reference proteome</keyword>
<keyword evidence="1" id="KW-1133">Transmembrane helix</keyword>
<dbReference type="Proteomes" id="UP000622017">
    <property type="component" value="Unassembled WGS sequence"/>
</dbReference>
<organism evidence="2 3">
    <name type="scientific">Hymenobacter citatus</name>
    <dbReference type="NCBI Taxonomy" id="2763506"/>
    <lineage>
        <taxon>Bacteria</taxon>
        <taxon>Pseudomonadati</taxon>
        <taxon>Bacteroidota</taxon>
        <taxon>Cytophagia</taxon>
        <taxon>Cytophagales</taxon>
        <taxon>Hymenobacteraceae</taxon>
        <taxon>Hymenobacter</taxon>
    </lineage>
</organism>
<reference evidence="2 3" key="1">
    <citation type="submission" date="2020-08" db="EMBL/GenBank/DDBJ databases">
        <title>Hymenobacter sp.</title>
        <authorList>
            <person name="Kim M.K."/>
        </authorList>
    </citation>
    <scope>NUCLEOTIDE SEQUENCE [LARGE SCALE GENOMIC DNA]</scope>
    <source>
        <strain evidence="2 3">BT507</strain>
    </source>
</reference>
<proteinExistence type="predicted"/>
<keyword evidence="1" id="KW-0472">Membrane</keyword>
<evidence type="ECO:0000256" key="1">
    <source>
        <dbReference type="SAM" id="Phobius"/>
    </source>
</evidence>
<dbReference type="RefSeq" id="WP_187318388.1">
    <property type="nucleotide sequence ID" value="NZ_JACSCY010000002.1"/>
</dbReference>
<protein>
    <submittedName>
        <fullName evidence="2">Uncharacterized protein</fullName>
    </submittedName>
</protein>
<evidence type="ECO:0000313" key="2">
    <source>
        <dbReference type="EMBL" id="MBC6610090.1"/>
    </source>
</evidence>
<accession>A0ABR7MH63</accession>
<name>A0ABR7MH63_9BACT</name>
<sequence length="282" mass="31505">MAALLLSKKMNQVPLAPSSSFYVALAPYLSLVIHLPCVTIIHKQSAFYMKHLFILLALTLTLGSCTSATESKGVDAILAFYGGKLNYAKGVSATTEDKLQGKFYELKLTGIGEKIKQHFTSFQLPASNCAYLFYEALSSEERQNYAFIRVNIEGEKTNYEFAMQDLAKVEQAMSLVTHSVNDIRAQDYNRFLAKGNPQASSPSEWQQAKPTFIAADREYGSVKEFSLQGFEFMQQNLSSGTEQFVRMAGVLVREKNNTDFTFIVAPTASLQSQYLYGFAFEK</sequence>
<comment type="caution">
    <text evidence="2">The sequence shown here is derived from an EMBL/GenBank/DDBJ whole genome shotgun (WGS) entry which is preliminary data.</text>
</comment>